<comment type="caution">
    <text evidence="2">The sequence shown here is derived from an EMBL/GenBank/DDBJ whole genome shotgun (WGS) entry which is preliminary data.</text>
</comment>
<keyword evidence="1" id="KW-0812">Transmembrane</keyword>
<evidence type="ECO:0000313" key="3">
    <source>
        <dbReference type="Proteomes" id="UP000198406"/>
    </source>
</evidence>
<dbReference type="EMBL" id="BDSP01000134">
    <property type="protein sequence ID" value="GAX19163.1"/>
    <property type="molecule type" value="Genomic_DNA"/>
</dbReference>
<dbReference type="InParanoid" id="A0A1Z5JYQ4"/>
<gene>
    <name evidence="2" type="ORF">FisN_3Lh107</name>
</gene>
<dbReference type="OrthoDB" id="191686at2759"/>
<keyword evidence="3" id="KW-1185">Reference proteome</keyword>
<reference evidence="2 3" key="1">
    <citation type="journal article" date="2015" name="Plant Cell">
        <title>Oil accumulation by the oleaginous diatom Fistulifera solaris as revealed by the genome and transcriptome.</title>
        <authorList>
            <person name="Tanaka T."/>
            <person name="Maeda Y."/>
            <person name="Veluchamy A."/>
            <person name="Tanaka M."/>
            <person name="Abida H."/>
            <person name="Marechal E."/>
            <person name="Bowler C."/>
            <person name="Muto M."/>
            <person name="Sunaga Y."/>
            <person name="Tanaka M."/>
            <person name="Yoshino T."/>
            <person name="Taniguchi T."/>
            <person name="Fukuda Y."/>
            <person name="Nemoto M."/>
            <person name="Matsumoto M."/>
            <person name="Wong P.S."/>
            <person name="Aburatani S."/>
            <person name="Fujibuchi W."/>
        </authorList>
    </citation>
    <scope>NUCLEOTIDE SEQUENCE [LARGE SCALE GENOMIC DNA]</scope>
    <source>
        <strain evidence="2 3">JPCC DA0580</strain>
    </source>
</reference>
<proteinExistence type="predicted"/>
<keyword evidence="1" id="KW-0472">Membrane</keyword>
<feature type="transmembrane region" description="Helical" evidence="1">
    <location>
        <begin position="76"/>
        <end position="96"/>
    </location>
</feature>
<dbReference type="Proteomes" id="UP000198406">
    <property type="component" value="Unassembled WGS sequence"/>
</dbReference>
<keyword evidence="1" id="KW-1133">Transmembrane helix</keyword>
<sequence>MTSRPLLFTKTKLYLLRRVGLSVERAAAPHFSFSRPFLSASAVRCSSSSPIASTTSSAEEAKATTLNKTPVKSNVFLDNLGAIFLSSIGLLIAYLVRSYMNTNKRNAVRDEIEKQAALDPLEIDDLRFANAQLTPDVFRKLITEVADEEMTYLAFVEAVRRVLSSMKGPSFTVELGHLIDRVIVAALQKHNRTTLDAMPVEFWWVALSLALNSSTPERIQILYQALKERRERVTLQDVTRIVDYLQDTSIRMCGGKGTCGLEG</sequence>
<name>A0A1Z5JYQ4_FISSO</name>
<evidence type="ECO:0000313" key="2">
    <source>
        <dbReference type="EMBL" id="GAX19163.1"/>
    </source>
</evidence>
<organism evidence="2 3">
    <name type="scientific">Fistulifera solaris</name>
    <name type="common">Oleaginous diatom</name>
    <dbReference type="NCBI Taxonomy" id="1519565"/>
    <lineage>
        <taxon>Eukaryota</taxon>
        <taxon>Sar</taxon>
        <taxon>Stramenopiles</taxon>
        <taxon>Ochrophyta</taxon>
        <taxon>Bacillariophyta</taxon>
        <taxon>Bacillariophyceae</taxon>
        <taxon>Bacillariophycidae</taxon>
        <taxon>Naviculales</taxon>
        <taxon>Naviculaceae</taxon>
        <taxon>Fistulifera</taxon>
    </lineage>
</organism>
<dbReference type="AlphaFoldDB" id="A0A1Z5JYQ4"/>
<accession>A0A1Z5JYQ4</accession>
<evidence type="ECO:0000256" key="1">
    <source>
        <dbReference type="SAM" id="Phobius"/>
    </source>
</evidence>
<protein>
    <submittedName>
        <fullName evidence="2">Uncharacterized protein</fullName>
    </submittedName>
</protein>